<evidence type="ECO:0000313" key="1">
    <source>
        <dbReference type="EMBL" id="MBB4840628.1"/>
    </source>
</evidence>
<name>A0A7W7K4T1_9SPHN</name>
<proteinExistence type="predicted"/>
<dbReference type="RefSeq" id="WP_184169073.1">
    <property type="nucleotide sequence ID" value="NZ_JACHLN010000003.1"/>
</dbReference>
<reference evidence="1 2" key="1">
    <citation type="submission" date="2020-08" db="EMBL/GenBank/DDBJ databases">
        <title>Functional genomics of gut bacteria from endangered species of beetles.</title>
        <authorList>
            <person name="Carlos-Shanley C."/>
        </authorList>
    </citation>
    <scope>NUCLEOTIDE SEQUENCE [LARGE SCALE GENOMIC DNA]</scope>
    <source>
        <strain evidence="1 2">S00224</strain>
    </source>
</reference>
<dbReference type="AlphaFoldDB" id="A0A7W7K4T1"/>
<dbReference type="Proteomes" id="UP000575241">
    <property type="component" value="Unassembled WGS sequence"/>
</dbReference>
<evidence type="ECO:0000313" key="2">
    <source>
        <dbReference type="Proteomes" id="UP000575241"/>
    </source>
</evidence>
<organism evidence="1 2">
    <name type="scientific">Sphingomonas kyeonggiensis</name>
    <dbReference type="NCBI Taxonomy" id="1268553"/>
    <lineage>
        <taxon>Bacteria</taxon>
        <taxon>Pseudomonadati</taxon>
        <taxon>Pseudomonadota</taxon>
        <taxon>Alphaproteobacteria</taxon>
        <taxon>Sphingomonadales</taxon>
        <taxon>Sphingomonadaceae</taxon>
        <taxon>Sphingomonas</taxon>
    </lineage>
</organism>
<protein>
    <submittedName>
        <fullName evidence="1">Uncharacterized protein</fullName>
    </submittedName>
</protein>
<accession>A0A7W7K4T1</accession>
<keyword evidence="2" id="KW-1185">Reference proteome</keyword>
<gene>
    <name evidence="1" type="ORF">HNP52_003720</name>
</gene>
<comment type="caution">
    <text evidence="1">The sequence shown here is derived from an EMBL/GenBank/DDBJ whole genome shotgun (WGS) entry which is preliminary data.</text>
</comment>
<sequence>MNFFNRVHETQITRGASKPFEAFVPLHRRLFPLDAKRQRAIARAAVLEVLG</sequence>
<dbReference type="EMBL" id="JACHLN010000003">
    <property type="protein sequence ID" value="MBB4840628.1"/>
    <property type="molecule type" value="Genomic_DNA"/>
</dbReference>